<name>A0A975J0H4_9BACT</name>
<dbReference type="AlphaFoldDB" id="A0A975J0H4"/>
<protein>
    <submittedName>
        <fullName evidence="1">Porin</fullName>
    </submittedName>
</protein>
<dbReference type="EMBL" id="CP073100">
    <property type="protein sequence ID" value="QUE51749.1"/>
    <property type="molecule type" value="Genomic_DNA"/>
</dbReference>
<gene>
    <name evidence="1" type="ORF">KBB96_02400</name>
</gene>
<dbReference type="InterPro" id="IPR032638">
    <property type="entry name" value="Porin_5"/>
</dbReference>
<dbReference type="Pfam" id="PF16930">
    <property type="entry name" value="Porin_5"/>
    <property type="match status" value="1"/>
</dbReference>
<accession>A0A975J0H4</accession>
<reference evidence="1" key="1">
    <citation type="submission" date="2021-04" db="EMBL/GenBank/DDBJ databases">
        <title>Luteolibacter sp. 32A isolated from the skin of an Anderson's salamander (Ambystoma andersonii).</title>
        <authorList>
            <person name="Spergser J."/>
            <person name="Busse H.-J."/>
        </authorList>
    </citation>
    <scope>NUCLEOTIDE SEQUENCE</scope>
    <source>
        <strain evidence="1">32A</strain>
    </source>
</reference>
<dbReference type="KEGG" id="lamb:KBB96_02400"/>
<dbReference type="Proteomes" id="UP000676169">
    <property type="component" value="Chromosome"/>
</dbReference>
<evidence type="ECO:0000313" key="2">
    <source>
        <dbReference type="Proteomes" id="UP000676169"/>
    </source>
</evidence>
<proteinExistence type="predicted"/>
<evidence type="ECO:0000313" key="1">
    <source>
        <dbReference type="EMBL" id="QUE51749.1"/>
    </source>
</evidence>
<keyword evidence="2" id="KW-1185">Reference proteome</keyword>
<sequence>MRIGARWMSADQIAGPTYRNDILQVDLNAKF</sequence>
<organism evidence="1 2">
    <name type="scientific">Luteolibacter ambystomatis</name>
    <dbReference type="NCBI Taxonomy" id="2824561"/>
    <lineage>
        <taxon>Bacteria</taxon>
        <taxon>Pseudomonadati</taxon>
        <taxon>Verrucomicrobiota</taxon>
        <taxon>Verrucomicrobiia</taxon>
        <taxon>Verrucomicrobiales</taxon>
        <taxon>Verrucomicrobiaceae</taxon>
        <taxon>Luteolibacter</taxon>
    </lineage>
</organism>